<comment type="caution">
    <text evidence="1">The sequence shown here is derived from an EMBL/GenBank/DDBJ whole genome shotgun (WGS) entry which is preliminary data.</text>
</comment>
<reference evidence="1 2" key="1">
    <citation type="submission" date="2024-02" db="EMBL/GenBank/DDBJ databases">
        <title>de novo genome assembly of Solanum bulbocastanum strain 11H21.</title>
        <authorList>
            <person name="Hosaka A.J."/>
        </authorList>
    </citation>
    <scope>NUCLEOTIDE SEQUENCE [LARGE SCALE GENOMIC DNA]</scope>
    <source>
        <tissue evidence="1">Young leaves</tissue>
    </source>
</reference>
<evidence type="ECO:0000313" key="2">
    <source>
        <dbReference type="Proteomes" id="UP001371456"/>
    </source>
</evidence>
<name>A0AAN8TFD5_SOLBU</name>
<protein>
    <submittedName>
        <fullName evidence="1">Uncharacterized protein</fullName>
    </submittedName>
</protein>
<sequence length="70" mass="8340">MNKVLSHHRSTRRGNFVLELCKIADIYCVDWNEIATRYCARSMNKLLRHHRGIRKGNSYSSYAKLIKDNW</sequence>
<keyword evidence="2" id="KW-1185">Reference proteome</keyword>
<dbReference type="EMBL" id="JBANQN010000007">
    <property type="protein sequence ID" value="KAK6784396.1"/>
    <property type="molecule type" value="Genomic_DNA"/>
</dbReference>
<evidence type="ECO:0000313" key="1">
    <source>
        <dbReference type="EMBL" id="KAK6784396.1"/>
    </source>
</evidence>
<dbReference type="AlphaFoldDB" id="A0AAN8TFD5"/>
<accession>A0AAN8TFD5</accession>
<dbReference type="Proteomes" id="UP001371456">
    <property type="component" value="Unassembled WGS sequence"/>
</dbReference>
<gene>
    <name evidence="1" type="ORF">RDI58_017851</name>
</gene>
<organism evidence="1 2">
    <name type="scientific">Solanum bulbocastanum</name>
    <name type="common">Wild potato</name>
    <dbReference type="NCBI Taxonomy" id="147425"/>
    <lineage>
        <taxon>Eukaryota</taxon>
        <taxon>Viridiplantae</taxon>
        <taxon>Streptophyta</taxon>
        <taxon>Embryophyta</taxon>
        <taxon>Tracheophyta</taxon>
        <taxon>Spermatophyta</taxon>
        <taxon>Magnoliopsida</taxon>
        <taxon>eudicotyledons</taxon>
        <taxon>Gunneridae</taxon>
        <taxon>Pentapetalae</taxon>
        <taxon>asterids</taxon>
        <taxon>lamiids</taxon>
        <taxon>Solanales</taxon>
        <taxon>Solanaceae</taxon>
        <taxon>Solanoideae</taxon>
        <taxon>Solaneae</taxon>
        <taxon>Solanum</taxon>
    </lineage>
</organism>
<proteinExistence type="predicted"/>